<keyword evidence="3" id="KW-1185">Reference proteome</keyword>
<name>A0A4Z0MJC4_9BACT</name>
<keyword evidence="1" id="KW-0812">Transmembrane</keyword>
<sequence length="70" mass="7990">MNKQEHSLRILSVVLIIGGVVLQIFHTTAYGNGYFYTLFGFMFGLIAYINYSARLKAENAALQQRFDARQ</sequence>
<feature type="transmembrane region" description="Helical" evidence="1">
    <location>
        <begin position="33"/>
        <end position="51"/>
    </location>
</feature>
<evidence type="ECO:0000256" key="1">
    <source>
        <dbReference type="SAM" id="Phobius"/>
    </source>
</evidence>
<gene>
    <name evidence="2" type="ORF">EU557_15410</name>
</gene>
<accession>A0A4Z0MJC4</accession>
<protein>
    <submittedName>
        <fullName evidence="2">Uncharacterized protein</fullName>
    </submittedName>
</protein>
<dbReference type="Proteomes" id="UP000298284">
    <property type="component" value="Unassembled WGS sequence"/>
</dbReference>
<evidence type="ECO:0000313" key="2">
    <source>
        <dbReference type="EMBL" id="TGD79606.1"/>
    </source>
</evidence>
<dbReference type="EMBL" id="SRKZ01000004">
    <property type="protein sequence ID" value="TGD79606.1"/>
    <property type="molecule type" value="Genomic_DNA"/>
</dbReference>
<dbReference type="RefSeq" id="WP_135531352.1">
    <property type="nucleotide sequence ID" value="NZ_SRKZ01000004.1"/>
</dbReference>
<keyword evidence="1" id="KW-0472">Membrane</keyword>
<keyword evidence="1" id="KW-1133">Transmembrane helix</keyword>
<feature type="transmembrane region" description="Helical" evidence="1">
    <location>
        <begin position="7"/>
        <end position="27"/>
    </location>
</feature>
<dbReference type="AlphaFoldDB" id="A0A4Z0MJC4"/>
<organism evidence="2 3">
    <name type="scientific">Hymenobacter wooponensis</name>
    <dbReference type="NCBI Taxonomy" id="1525360"/>
    <lineage>
        <taxon>Bacteria</taxon>
        <taxon>Pseudomonadati</taxon>
        <taxon>Bacteroidota</taxon>
        <taxon>Cytophagia</taxon>
        <taxon>Cytophagales</taxon>
        <taxon>Hymenobacteraceae</taxon>
        <taxon>Hymenobacter</taxon>
    </lineage>
</organism>
<proteinExistence type="predicted"/>
<reference evidence="2 3" key="1">
    <citation type="submission" date="2019-04" db="EMBL/GenBank/DDBJ databases">
        <authorList>
            <person name="Feng G."/>
            <person name="Zhang J."/>
            <person name="Zhu H."/>
        </authorList>
    </citation>
    <scope>NUCLEOTIDE SEQUENCE [LARGE SCALE GENOMIC DNA]</scope>
    <source>
        <strain evidence="2 3">JCM 19491</strain>
    </source>
</reference>
<comment type="caution">
    <text evidence="2">The sequence shown here is derived from an EMBL/GenBank/DDBJ whole genome shotgun (WGS) entry which is preliminary data.</text>
</comment>
<evidence type="ECO:0000313" key="3">
    <source>
        <dbReference type="Proteomes" id="UP000298284"/>
    </source>
</evidence>